<dbReference type="EMBL" id="JXTB01000060">
    <property type="protein sequence ID" value="PON68691.1"/>
    <property type="molecule type" value="Genomic_DNA"/>
</dbReference>
<evidence type="ECO:0000256" key="7">
    <source>
        <dbReference type="ARBA" id="ARBA00022989"/>
    </source>
</evidence>
<organism evidence="11 12">
    <name type="scientific">Parasponia andersonii</name>
    <name type="common">Sponia andersonii</name>
    <dbReference type="NCBI Taxonomy" id="3476"/>
    <lineage>
        <taxon>Eukaryota</taxon>
        <taxon>Viridiplantae</taxon>
        <taxon>Streptophyta</taxon>
        <taxon>Embryophyta</taxon>
        <taxon>Tracheophyta</taxon>
        <taxon>Spermatophyta</taxon>
        <taxon>Magnoliopsida</taxon>
        <taxon>eudicotyledons</taxon>
        <taxon>Gunneridae</taxon>
        <taxon>Pentapetalae</taxon>
        <taxon>rosids</taxon>
        <taxon>fabids</taxon>
        <taxon>Rosales</taxon>
        <taxon>Cannabaceae</taxon>
        <taxon>Parasponia</taxon>
    </lineage>
</organism>
<keyword evidence="4" id="KW-0813">Transport</keyword>
<feature type="transmembrane region" description="Helical" evidence="10">
    <location>
        <begin position="155"/>
        <end position="180"/>
    </location>
</feature>
<comment type="caution">
    <text evidence="11">The sequence shown here is derived from an EMBL/GenBank/DDBJ whole genome shotgun (WGS) entry which is preliminary data.</text>
</comment>
<comment type="similarity">
    <text evidence="3">Belongs to the SLAC1 S-type anion channel family.</text>
</comment>
<dbReference type="PANTHER" id="PTHR31269">
    <property type="entry name" value="S-TYPE ANION CHANNEL SLAH3"/>
    <property type="match status" value="1"/>
</dbReference>
<proteinExistence type="inferred from homology"/>
<feature type="transmembrane region" description="Helical" evidence="10">
    <location>
        <begin position="123"/>
        <end position="143"/>
    </location>
</feature>
<gene>
    <name evidence="11" type="ORF">PanWU01x14_092980</name>
</gene>
<dbReference type="Gene3D" id="1.50.10.150">
    <property type="entry name" value="Voltage-dependent anion channel"/>
    <property type="match status" value="1"/>
</dbReference>
<sequence>MVLSPFHFGLIVTSLCPQMFASLRNGQLSIRSLDLLASLASILTVHHSKDSVLPSVLVVSIDGGNNPTSQVSVIGDLVAARAAAQMRWRESAVCMFSLGLSHYLVLFITLYQRLSGNDTLPAMLKPMFFLLIGAPSMASLAWVSICRKFNNTSKMLFFLSLFLYASLVSTFKLLLINYAVLF</sequence>
<name>A0A2P5D5W1_PARAD</name>
<protein>
    <submittedName>
        <fullName evidence="11">Voltage-dependent anion channel</fullName>
    </submittedName>
</protein>
<keyword evidence="6 10" id="KW-0812">Transmembrane</keyword>
<dbReference type="InterPro" id="IPR004695">
    <property type="entry name" value="SLAC1/Mae1/Ssu1/TehA"/>
</dbReference>
<keyword evidence="7 10" id="KW-1133">Transmembrane helix</keyword>
<evidence type="ECO:0000256" key="5">
    <source>
        <dbReference type="ARBA" id="ARBA00022475"/>
    </source>
</evidence>
<keyword evidence="5" id="KW-1003">Cell membrane</keyword>
<dbReference type="OrthoDB" id="1867618at2759"/>
<evidence type="ECO:0000256" key="3">
    <source>
        <dbReference type="ARBA" id="ARBA00007808"/>
    </source>
</evidence>
<keyword evidence="9 10" id="KW-0472">Membrane</keyword>
<evidence type="ECO:0000256" key="1">
    <source>
        <dbReference type="ARBA" id="ARBA00004127"/>
    </source>
</evidence>
<dbReference type="GO" id="GO:0006873">
    <property type="term" value="P:intracellular monoatomic ion homeostasis"/>
    <property type="evidence" value="ECO:0007669"/>
    <property type="project" value="InterPro"/>
</dbReference>
<dbReference type="Pfam" id="PF03595">
    <property type="entry name" value="SLAC1"/>
    <property type="match status" value="1"/>
</dbReference>
<evidence type="ECO:0000313" key="12">
    <source>
        <dbReference type="Proteomes" id="UP000237105"/>
    </source>
</evidence>
<evidence type="ECO:0000256" key="9">
    <source>
        <dbReference type="ARBA" id="ARBA00023136"/>
    </source>
</evidence>
<dbReference type="Proteomes" id="UP000237105">
    <property type="component" value="Unassembled WGS sequence"/>
</dbReference>
<dbReference type="AlphaFoldDB" id="A0A2P5D5W1"/>
<evidence type="ECO:0000256" key="8">
    <source>
        <dbReference type="ARBA" id="ARBA00023065"/>
    </source>
</evidence>
<feature type="transmembrane region" description="Helical" evidence="10">
    <location>
        <begin position="91"/>
        <end position="111"/>
    </location>
</feature>
<dbReference type="InterPro" id="IPR038665">
    <property type="entry name" value="Voltage-dep_anion_channel_sf"/>
</dbReference>
<keyword evidence="12" id="KW-1185">Reference proteome</keyword>
<evidence type="ECO:0000256" key="4">
    <source>
        <dbReference type="ARBA" id="ARBA00022448"/>
    </source>
</evidence>
<dbReference type="GO" id="GO:0012505">
    <property type="term" value="C:endomembrane system"/>
    <property type="evidence" value="ECO:0007669"/>
    <property type="project" value="UniProtKB-SubCell"/>
</dbReference>
<dbReference type="GO" id="GO:0008308">
    <property type="term" value="F:voltage-gated monoatomic anion channel activity"/>
    <property type="evidence" value="ECO:0007669"/>
    <property type="project" value="InterPro"/>
</dbReference>
<dbReference type="PANTHER" id="PTHR31269:SF22">
    <property type="entry name" value="OS01G0247700 PROTEIN"/>
    <property type="match status" value="1"/>
</dbReference>
<evidence type="ECO:0000313" key="11">
    <source>
        <dbReference type="EMBL" id="PON68691.1"/>
    </source>
</evidence>
<keyword evidence="8" id="KW-0406">Ion transport</keyword>
<evidence type="ECO:0000256" key="2">
    <source>
        <dbReference type="ARBA" id="ARBA00004236"/>
    </source>
</evidence>
<accession>A0A2P5D5W1</accession>
<reference evidence="12" key="1">
    <citation type="submission" date="2016-06" db="EMBL/GenBank/DDBJ databases">
        <title>Parallel loss of symbiosis genes in relatives of nitrogen-fixing non-legume Parasponia.</title>
        <authorList>
            <person name="Van Velzen R."/>
            <person name="Holmer R."/>
            <person name="Bu F."/>
            <person name="Rutten L."/>
            <person name="Van Zeijl A."/>
            <person name="Liu W."/>
            <person name="Santuari L."/>
            <person name="Cao Q."/>
            <person name="Sharma T."/>
            <person name="Shen D."/>
            <person name="Roswanjaya Y."/>
            <person name="Wardhani T."/>
            <person name="Kalhor M.S."/>
            <person name="Jansen J."/>
            <person name="Van den Hoogen J."/>
            <person name="Gungor B."/>
            <person name="Hartog M."/>
            <person name="Hontelez J."/>
            <person name="Verver J."/>
            <person name="Yang W.-C."/>
            <person name="Schijlen E."/>
            <person name="Repin R."/>
            <person name="Schilthuizen M."/>
            <person name="Schranz E."/>
            <person name="Heidstra R."/>
            <person name="Miyata K."/>
            <person name="Fedorova E."/>
            <person name="Kohlen W."/>
            <person name="Bisseling T."/>
            <person name="Smit S."/>
            <person name="Geurts R."/>
        </authorList>
    </citation>
    <scope>NUCLEOTIDE SEQUENCE [LARGE SCALE GENOMIC DNA]</scope>
    <source>
        <strain evidence="12">cv. WU1-14</strain>
    </source>
</reference>
<dbReference type="GO" id="GO:0005886">
    <property type="term" value="C:plasma membrane"/>
    <property type="evidence" value="ECO:0007669"/>
    <property type="project" value="UniProtKB-SubCell"/>
</dbReference>
<comment type="subcellular location">
    <subcellularLocation>
        <location evidence="2">Cell membrane</location>
    </subcellularLocation>
    <subcellularLocation>
        <location evidence="1">Endomembrane system</location>
        <topology evidence="1">Multi-pass membrane protein</topology>
    </subcellularLocation>
</comment>
<evidence type="ECO:0000256" key="6">
    <source>
        <dbReference type="ARBA" id="ARBA00022692"/>
    </source>
</evidence>
<dbReference type="InterPro" id="IPR030183">
    <property type="entry name" value="SLAC/SLAH"/>
</dbReference>
<evidence type="ECO:0000256" key="10">
    <source>
        <dbReference type="SAM" id="Phobius"/>
    </source>
</evidence>